<protein>
    <submittedName>
        <fullName evidence="1">6-bladed beta-propeller</fullName>
    </submittedName>
</protein>
<dbReference type="EMBL" id="DYVX01000081">
    <property type="protein sequence ID" value="HJF92707.1"/>
    <property type="molecule type" value="Genomic_DNA"/>
</dbReference>
<evidence type="ECO:0000313" key="2">
    <source>
        <dbReference type="Proteomes" id="UP000717835"/>
    </source>
</evidence>
<dbReference type="OrthoDB" id="1050042at2"/>
<name>A0A921HZX8_9BACT</name>
<evidence type="ECO:0000313" key="1">
    <source>
        <dbReference type="EMBL" id="HJF92707.1"/>
    </source>
</evidence>
<dbReference type="Proteomes" id="UP000717835">
    <property type="component" value="Unassembled WGS sequence"/>
</dbReference>
<reference evidence="1" key="1">
    <citation type="journal article" date="2021" name="PeerJ">
        <title>Extensive microbial diversity within the chicken gut microbiome revealed by metagenomics and culture.</title>
        <authorList>
            <person name="Gilroy R."/>
            <person name="Ravi A."/>
            <person name="Getino M."/>
            <person name="Pursley I."/>
            <person name="Horton D.L."/>
            <person name="Alikhan N.F."/>
            <person name="Baker D."/>
            <person name="Gharbi K."/>
            <person name="Hall N."/>
            <person name="Watson M."/>
            <person name="Adriaenssens E.M."/>
            <person name="Foster-Nyarko E."/>
            <person name="Jarju S."/>
            <person name="Secka A."/>
            <person name="Antonio M."/>
            <person name="Oren A."/>
            <person name="Chaudhuri R.R."/>
            <person name="La Ragione R."/>
            <person name="Hildebrand F."/>
            <person name="Pallen M.J."/>
        </authorList>
    </citation>
    <scope>NUCLEOTIDE SEQUENCE</scope>
    <source>
        <strain evidence="1">CHK55-1828</strain>
    </source>
</reference>
<dbReference type="AlphaFoldDB" id="A0A921HZX8"/>
<sequence length="86" mass="9638">MGNSFNYILLTALLCLFSCVAERKPDNAFAPDLLGEAVVEIRYSQFVDSLEYIPLETTDECLIGKIKDVYIGKERVFVLDGKTQSV</sequence>
<dbReference type="Pfam" id="PF17170">
    <property type="entry name" value="DUF5128"/>
    <property type="match status" value="1"/>
</dbReference>
<accession>A0A921HZX8</accession>
<organism evidence="1 2">
    <name type="scientific">Mediterranea massiliensis</name>
    <dbReference type="NCBI Taxonomy" id="1841865"/>
    <lineage>
        <taxon>Bacteria</taxon>
        <taxon>Pseudomonadati</taxon>
        <taxon>Bacteroidota</taxon>
        <taxon>Bacteroidia</taxon>
        <taxon>Bacteroidales</taxon>
        <taxon>Bacteroidaceae</taxon>
        <taxon>Mediterranea</taxon>
    </lineage>
</organism>
<gene>
    <name evidence="1" type="ORF">K8W02_10055</name>
</gene>
<dbReference type="RefSeq" id="WP_022019893.1">
    <property type="nucleotide sequence ID" value="NZ_CALUIP010000056.1"/>
</dbReference>
<proteinExistence type="predicted"/>
<reference evidence="1" key="2">
    <citation type="submission" date="2021-09" db="EMBL/GenBank/DDBJ databases">
        <authorList>
            <person name="Gilroy R."/>
        </authorList>
    </citation>
    <scope>NUCLEOTIDE SEQUENCE</scope>
    <source>
        <strain evidence="1">CHK55-1828</strain>
    </source>
</reference>
<comment type="caution">
    <text evidence="1">The sequence shown here is derived from an EMBL/GenBank/DDBJ whole genome shotgun (WGS) entry which is preliminary data.</text>
</comment>